<name>A0A248VZF7_9BURK</name>
<evidence type="ECO:0000313" key="7">
    <source>
        <dbReference type="EMBL" id="ASW04398.1"/>
    </source>
</evidence>
<feature type="region of interest" description="Disordered" evidence="5">
    <location>
        <begin position="30"/>
        <end position="50"/>
    </location>
</feature>
<dbReference type="EMBL" id="CP022995">
    <property type="protein sequence ID" value="ASW04398.1"/>
    <property type="molecule type" value="Genomic_DNA"/>
</dbReference>
<dbReference type="GO" id="GO:0001217">
    <property type="term" value="F:DNA-binding transcription repressor activity"/>
    <property type="evidence" value="ECO:0007669"/>
    <property type="project" value="TreeGrafter"/>
</dbReference>
<gene>
    <name evidence="7" type="ORF">CJU94_40345</name>
</gene>
<sequence>MSTTERNEGRRLINREDGVVIEFVPFPSQATPKGEARYRDPANPLNTWSGRGQRPSWLAAYVEQGRSIEEFAIPGAPPRVMTARYRDPADPGNTWTGYGRRPTWLLTYLEAGRKLEEFEVTNERS</sequence>
<evidence type="ECO:0000256" key="1">
    <source>
        <dbReference type="ARBA" id="ARBA00004453"/>
    </source>
</evidence>
<dbReference type="GO" id="GO:0032993">
    <property type="term" value="C:protein-DNA complex"/>
    <property type="evidence" value="ECO:0007669"/>
    <property type="project" value="TreeGrafter"/>
</dbReference>
<dbReference type="GO" id="GO:0003680">
    <property type="term" value="F:minor groove of adenine-thymine-rich DNA binding"/>
    <property type="evidence" value="ECO:0007669"/>
    <property type="project" value="TreeGrafter"/>
</dbReference>
<evidence type="ECO:0000256" key="5">
    <source>
        <dbReference type="SAM" id="MobiDB-lite"/>
    </source>
</evidence>
<dbReference type="Proteomes" id="UP000215158">
    <property type="component" value="Plasmid pBN5"/>
</dbReference>
<dbReference type="InterPro" id="IPR027444">
    <property type="entry name" value="H-NS_C_dom"/>
</dbReference>
<comment type="similarity">
    <text evidence="2">Belongs to the histone-like protein H-NS family.</text>
</comment>
<geneLocation type="plasmid" evidence="7 8">
    <name>pBN5</name>
</geneLocation>
<keyword evidence="8" id="KW-1185">Reference proteome</keyword>
<dbReference type="InterPro" id="IPR037150">
    <property type="entry name" value="H-NS_C_dom_sf"/>
</dbReference>
<evidence type="ECO:0000313" key="8">
    <source>
        <dbReference type="Proteomes" id="UP000215158"/>
    </source>
</evidence>
<dbReference type="GO" id="GO:0009295">
    <property type="term" value="C:nucleoid"/>
    <property type="evidence" value="ECO:0007669"/>
    <property type="project" value="UniProtKB-SubCell"/>
</dbReference>
<dbReference type="GO" id="GO:0003681">
    <property type="term" value="F:bent DNA binding"/>
    <property type="evidence" value="ECO:0007669"/>
    <property type="project" value="TreeGrafter"/>
</dbReference>
<dbReference type="SMART" id="SM00528">
    <property type="entry name" value="HNS"/>
    <property type="match status" value="2"/>
</dbReference>
<accession>A0A248VZF7</accession>
<dbReference type="KEGG" id="parb:CJU94_40345"/>
<keyword evidence="4" id="KW-0238">DNA-binding</keyword>
<dbReference type="SUPFAM" id="SSF81273">
    <property type="entry name" value="H-NS histone-like proteins"/>
    <property type="match status" value="2"/>
</dbReference>
<organism evidence="7 8">
    <name type="scientific">Paraburkholderia aromaticivorans</name>
    <dbReference type="NCBI Taxonomy" id="2026199"/>
    <lineage>
        <taxon>Bacteria</taxon>
        <taxon>Pseudomonadati</taxon>
        <taxon>Pseudomonadota</taxon>
        <taxon>Betaproteobacteria</taxon>
        <taxon>Burkholderiales</taxon>
        <taxon>Burkholderiaceae</taxon>
        <taxon>Paraburkholderia</taxon>
    </lineage>
</organism>
<dbReference type="GO" id="GO:0005829">
    <property type="term" value="C:cytosol"/>
    <property type="evidence" value="ECO:0007669"/>
    <property type="project" value="TreeGrafter"/>
</dbReference>
<dbReference type="Gene3D" id="4.10.430.10">
    <property type="entry name" value="Histone-like protein H-NS, C-terminal domain"/>
    <property type="match status" value="2"/>
</dbReference>
<proteinExistence type="inferred from homology"/>
<evidence type="ECO:0000256" key="4">
    <source>
        <dbReference type="ARBA" id="ARBA00023125"/>
    </source>
</evidence>
<comment type="subcellular location">
    <subcellularLocation>
        <location evidence="1">Cytoplasm</location>
        <location evidence="1">Nucleoid</location>
    </subcellularLocation>
</comment>
<dbReference type="Pfam" id="PF00816">
    <property type="entry name" value="Histone_HNS"/>
    <property type="match status" value="2"/>
</dbReference>
<dbReference type="PANTHER" id="PTHR38097:SF2">
    <property type="entry name" value="DNA-BINDING PROTEIN STPA"/>
    <property type="match status" value="1"/>
</dbReference>
<dbReference type="PANTHER" id="PTHR38097">
    <property type="match status" value="1"/>
</dbReference>
<evidence type="ECO:0000259" key="6">
    <source>
        <dbReference type="SMART" id="SM00528"/>
    </source>
</evidence>
<dbReference type="AlphaFoldDB" id="A0A248VZF7"/>
<feature type="domain" description="DNA-binding protein H-NS-like C-terminal" evidence="6">
    <location>
        <begin position="28"/>
        <end position="73"/>
    </location>
</feature>
<protein>
    <recommendedName>
        <fullName evidence="6">DNA-binding protein H-NS-like C-terminal domain-containing protein</fullName>
    </recommendedName>
</protein>
<feature type="domain" description="DNA-binding protein H-NS-like C-terminal" evidence="6">
    <location>
        <begin position="75"/>
        <end position="120"/>
    </location>
</feature>
<keyword evidence="7" id="KW-0614">Plasmid</keyword>
<evidence type="ECO:0000256" key="3">
    <source>
        <dbReference type="ARBA" id="ARBA00022490"/>
    </source>
</evidence>
<keyword evidence="3" id="KW-0963">Cytoplasm</keyword>
<dbReference type="GO" id="GO:0000976">
    <property type="term" value="F:transcription cis-regulatory region binding"/>
    <property type="evidence" value="ECO:0007669"/>
    <property type="project" value="TreeGrafter"/>
</dbReference>
<dbReference type="RefSeq" id="WP_095424008.1">
    <property type="nucleotide sequence ID" value="NZ_CP022995.1"/>
</dbReference>
<reference evidence="7 8" key="1">
    <citation type="submission" date="2017-08" db="EMBL/GenBank/DDBJ databases">
        <title>Identification and genetic characteristics of simultaneous BTEX- and naphthalene-degrading Paraburkholderia sp. BN5 isolated from petroleum-contaminated soil.</title>
        <authorList>
            <person name="Lee Y."/>
            <person name="Jeon C.O."/>
        </authorList>
    </citation>
    <scope>NUCLEOTIDE SEQUENCE [LARGE SCALE GENOMIC DNA]</scope>
    <source>
        <strain evidence="7 8">BN5</strain>
        <plasmid evidence="7 8">pBN5</plasmid>
    </source>
</reference>
<evidence type="ECO:0000256" key="2">
    <source>
        <dbReference type="ARBA" id="ARBA00010610"/>
    </source>
</evidence>